<sequence length="494" mass="55663">MATRFPNEIWAYIATLLPVACLLRLSLVNSTLHGIARRTWYKSVKFDSYKDAKQIIKQLKDSKEVQAVHIQPWVVLAKTRCSSWSSKWRFLNACISPTLAFDETEDAQILRRLQKQTQRIANAIKAFPHLHEYHIDWDEKPIHYAALTSLVGSVIPHIGHKLSCLSLKVPLEYMHSLPALARHLPNLDSLAVTIHTGAYIPSYICQTIEGLVFFINIVLRHLRSLSIATTWTSTHLVLGPFFEHLGHGPRLKSFSLCLPYDGGHLDSNPGPLREFLAAHRLTLESLSLGTTTRATFHPTPSTPTARFWIRETLKDHVSFPALSRLSLSLRPLRTELGPLTRCLTKLQSQLRALKLSDRALECSELTSLLVVLGNAPLLSELSLRVQCLSPDIVDLLAMHLPNLRVLHMNFTEIIHQEPASSESSLSHDSHSLPRESELAMFCDVLRGKQYPEWGLACIAIRENPRGPSWFEALQRAFFSCIPGLTSFEELVSPV</sequence>
<dbReference type="EMBL" id="JARKIF010000012">
    <property type="protein sequence ID" value="KAJ7625505.1"/>
    <property type="molecule type" value="Genomic_DNA"/>
</dbReference>
<keyword evidence="3" id="KW-1185">Reference proteome</keyword>
<gene>
    <name evidence="2" type="ORF">FB45DRAFT_67418</name>
</gene>
<evidence type="ECO:0000256" key="1">
    <source>
        <dbReference type="SAM" id="Phobius"/>
    </source>
</evidence>
<evidence type="ECO:0000313" key="2">
    <source>
        <dbReference type="EMBL" id="KAJ7625505.1"/>
    </source>
</evidence>
<accession>A0AAD7BML4</accession>
<keyword evidence="1" id="KW-0472">Membrane</keyword>
<comment type="caution">
    <text evidence="2">The sequence shown here is derived from an EMBL/GenBank/DDBJ whole genome shotgun (WGS) entry which is preliminary data.</text>
</comment>
<dbReference type="Gene3D" id="3.80.10.10">
    <property type="entry name" value="Ribonuclease Inhibitor"/>
    <property type="match status" value="1"/>
</dbReference>
<evidence type="ECO:0000313" key="3">
    <source>
        <dbReference type="Proteomes" id="UP001221142"/>
    </source>
</evidence>
<organism evidence="2 3">
    <name type="scientific">Roridomyces roridus</name>
    <dbReference type="NCBI Taxonomy" id="1738132"/>
    <lineage>
        <taxon>Eukaryota</taxon>
        <taxon>Fungi</taxon>
        <taxon>Dikarya</taxon>
        <taxon>Basidiomycota</taxon>
        <taxon>Agaricomycotina</taxon>
        <taxon>Agaricomycetes</taxon>
        <taxon>Agaricomycetidae</taxon>
        <taxon>Agaricales</taxon>
        <taxon>Marasmiineae</taxon>
        <taxon>Mycenaceae</taxon>
        <taxon>Roridomyces</taxon>
    </lineage>
</organism>
<reference evidence="2" key="1">
    <citation type="submission" date="2023-03" db="EMBL/GenBank/DDBJ databases">
        <title>Massive genome expansion in bonnet fungi (Mycena s.s.) driven by repeated elements and novel gene families across ecological guilds.</title>
        <authorList>
            <consortium name="Lawrence Berkeley National Laboratory"/>
            <person name="Harder C.B."/>
            <person name="Miyauchi S."/>
            <person name="Viragh M."/>
            <person name="Kuo A."/>
            <person name="Thoen E."/>
            <person name="Andreopoulos B."/>
            <person name="Lu D."/>
            <person name="Skrede I."/>
            <person name="Drula E."/>
            <person name="Henrissat B."/>
            <person name="Morin E."/>
            <person name="Kohler A."/>
            <person name="Barry K."/>
            <person name="LaButti K."/>
            <person name="Morin E."/>
            <person name="Salamov A."/>
            <person name="Lipzen A."/>
            <person name="Mereny Z."/>
            <person name="Hegedus B."/>
            <person name="Baldrian P."/>
            <person name="Stursova M."/>
            <person name="Weitz H."/>
            <person name="Taylor A."/>
            <person name="Grigoriev I.V."/>
            <person name="Nagy L.G."/>
            <person name="Martin F."/>
            <person name="Kauserud H."/>
        </authorList>
    </citation>
    <scope>NUCLEOTIDE SEQUENCE</scope>
    <source>
        <strain evidence="2">9284</strain>
    </source>
</reference>
<protein>
    <recommendedName>
        <fullName evidence="4">F-box domain-containing protein</fullName>
    </recommendedName>
</protein>
<dbReference type="SUPFAM" id="SSF52047">
    <property type="entry name" value="RNI-like"/>
    <property type="match status" value="1"/>
</dbReference>
<proteinExistence type="predicted"/>
<dbReference type="InterPro" id="IPR032675">
    <property type="entry name" value="LRR_dom_sf"/>
</dbReference>
<keyword evidence="1" id="KW-1133">Transmembrane helix</keyword>
<keyword evidence="1" id="KW-0812">Transmembrane</keyword>
<dbReference type="AlphaFoldDB" id="A0AAD7BML4"/>
<name>A0AAD7BML4_9AGAR</name>
<feature type="transmembrane region" description="Helical" evidence="1">
    <location>
        <begin position="9"/>
        <end position="27"/>
    </location>
</feature>
<evidence type="ECO:0008006" key="4">
    <source>
        <dbReference type="Google" id="ProtNLM"/>
    </source>
</evidence>
<dbReference type="Proteomes" id="UP001221142">
    <property type="component" value="Unassembled WGS sequence"/>
</dbReference>